<dbReference type="PATRIC" id="fig|768671.3.peg.5002"/>
<dbReference type="GO" id="GO:0016740">
    <property type="term" value="F:transferase activity"/>
    <property type="evidence" value="ECO:0007669"/>
    <property type="project" value="UniProtKB-KW"/>
</dbReference>
<dbReference type="EMBL" id="AFWV01000028">
    <property type="protein sequence ID" value="EGV15957.1"/>
    <property type="molecule type" value="Genomic_DNA"/>
</dbReference>
<dbReference type="Gene3D" id="3.40.50.2000">
    <property type="entry name" value="Glycogen Phosphorylase B"/>
    <property type="match status" value="1"/>
</dbReference>
<dbReference type="PANTHER" id="PTHR43685">
    <property type="entry name" value="GLYCOSYLTRANSFERASE"/>
    <property type="match status" value="1"/>
</dbReference>
<dbReference type="Pfam" id="PF00535">
    <property type="entry name" value="Glycos_transf_2"/>
    <property type="match status" value="1"/>
</dbReference>
<accession>F9UIK3</accession>
<gene>
    <name evidence="4" type="ORF">ThimaDRAFT_4756</name>
</gene>
<evidence type="ECO:0000256" key="1">
    <source>
        <dbReference type="SAM" id="Coils"/>
    </source>
</evidence>
<dbReference type="OrthoDB" id="9805612at2"/>
<evidence type="ECO:0000313" key="5">
    <source>
        <dbReference type="Proteomes" id="UP000005459"/>
    </source>
</evidence>
<dbReference type="InterPro" id="IPR001173">
    <property type="entry name" value="Glyco_trans_2-like"/>
</dbReference>
<dbReference type="Proteomes" id="UP000005459">
    <property type="component" value="Unassembled WGS sequence"/>
</dbReference>
<dbReference type="InterPro" id="IPR050834">
    <property type="entry name" value="Glycosyltransf_2"/>
</dbReference>
<dbReference type="eggNOG" id="COG4122">
    <property type="taxonomic scope" value="Bacteria"/>
</dbReference>
<feature type="coiled-coil region" evidence="1">
    <location>
        <begin position="408"/>
        <end position="435"/>
    </location>
</feature>
<keyword evidence="1" id="KW-0175">Coiled coil</keyword>
<reference evidence="4 5" key="1">
    <citation type="submission" date="2011-06" db="EMBL/GenBank/DDBJ databases">
        <title>The draft genome of Thiocapsa marina 5811.</title>
        <authorList>
            <consortium name="US DOE Joint Genome Institute (JGI-PGF)"/>
            <person name="Lucas S."/>
            <person name="Han J."/>
            <person name="Cheng J.-F."/>
            <person name="Goodwin L."/>
            <person name="Pitluck S."/>
            <person name="Peters L."/>
            <person name="Land M.L."/>
            <person name="Hauser L."/>
            <person name="Vogl K."/>
            <person name="Liu Z."/>
            <person name="Imhoff J."/>
            <person name="Thiel V."/>
            <person name="Frigaard N.-U."/>
            <person name="Bryant D."/>
            <person name="Woyke T.J."/>
        </authorList>
    </citation>
    <scope>NUCLEOTIDE SEQUENCE [LARGE SCALE GENOMIC DNA]</scope>
    <source>
        <strain evidence="4 5">5811</strain>
    </source>
</reference>
<evidence type="ECO:0000313" key="4">
    <source>
        <dbReference type="EMBL" id="EGV15957.1"/>
    </source>
</evidence>
<dbReference type="PANTHER" id="PTHR43685:SF2">
    <property type="entry name" value="GLYCOSYLTRANSFERASE 2-LIKE DOMAIN-CONTAINING PROTEIN"/>
    <property type="match status" value="1"/>
</dbReference>
<proteinExistence type="predicted"/>
<protein>
    <submittedName>
        <fullName evidence="4">Glycosyl transferase family 2</fullName>
    </submittedName>
</protein>
<dbReference type="eggNOG" id="COG0438">
    <property type="taxonomic scope" value="Bacteria"/>
</dbReference>
<dbReference type="Pfam" id="PF13578">
    <property type="entry name" value="Methyltransf_24"/>
    <property type="match status" value="1"/>
</dbReference>
<dbReference type="Gene3D" id="3.40.50.150">
    <property type="entry name" value="Vaccinia Virus protein VP39"/>
    <property type="match status" value="1"/>
</dbReference>
<feature type="domain" description="Glycosyltransferase 2-like" evidence="3">
    <location>
        <begin position="724"/>
        <end position="836"/>
    </location>
</feature>
<name>F9UIK3_9GAMM</name>
<dbReference type="SUPFAM" id="SSF53335">
    <property type="entry name" value="S-adenosyl-L-methionine-dependent methyltransferases"/>
    <property type="match status" value="1"/>
</dbReference>
<feature type="compositionally biased region" description="Polar residues" evidence="2">
    <location>
        <begin position="494"/>
        <end position="504"/>
    </location>
</feature>
<sequence>MQNDRTKDDLAALRKSLKREHDALRRDIQLDAIYLPLLQQHVFKDPEPLAAMTTGWTVSPEFAWWLFQYVRAEQPNLVIELGSGVSTVVIASALEKNSRGRLLAFEHEQTYLAKTAALLQAQGLADRVDLVYAPLRTYRFGDEAFRWYDIPWPILDTASAQCGAELLLVDGPPKATGDMARYPAHPLLKRYFAPSTCILLDDAGREEEQRIAARWREEDPGLGRMESLSEFRHRPLRLDWTRHDGLEQLESVSNQDALTAAVESVITRAVASRGDADFDLATAIPEIARALHVQVETRLSTIRRELTDARDEAMELQKKLSESQVSAIRRAEEDDAKRAAYEKVAHGLRKGLSEARELVVRQALESETLRGQLEELKLGVIEAQGMAEASRGEATDLRAALADMNSSIDERDHQIETLRDRLRRAYDEINVLRSSLSLRFGTVIGRNLVSPAGWIRMPVELVRAYRNLPEPKKPPLPSLARKRPKREGQANKGAAQSQSSAVSTKESVGRARLYGDYLSIADRKPPFALDATILRNDSLNGRELVIWRASHGRLDERGLTALLEHARAPQYAETASLEIRTRLDPEWAVRFARILIVQQAQLGELVNGLDLVSHFLGIAEAEPILRRFGLVFFDAAVAAGRRDLAQALITGGMLRGEARKRATLDLSNPWEGDGDQQEWLMGFNRHFIEHGLEPLALIDDDTLSPFDRVICDTPAGSVEGPLVSIIVTAFNPDQGLLTSIRSLLAQTYRNIEILLVDDASDDPDSIHWIDESVQLDSRIRLLRQPENCGTYVARNAGLMIAQGEFVTGQDADDWSHPHRIEKQVSALRTDPKAIANQSSALFVSSSLRFASFGRKAIDVNASSLMFRREVVLERLGRYDTVRKAADNELVHRCTAAFGQPISRLEFPLALIRRNDKSLSRGDFKPGWRASSRSMYRRAYLYWHNLIRLGETSPRLDGDLSSRPFPAPRSYLPRKFENHSVYDVIFVGDWVSRGGPQNSMLQEIKVLQEKGMKMAICNMEPFRFMRSSHSEYYYPPIAEFLYAGKVEEVLPCDTLRARLVLLRYPPILQFTQRQPFAWKIDRAFVVANQAPSEEDGADLRYLVADCVRNARQLFGVDPLWMPQGPLVRRAIEPLLPSNLLVQRDNPGIIDPAEWSGTRRKRTGTQLRIGRYSRDTDMKFPDSSETMLKIYPSEGDFVVDMMGGIKTVPKIFGGDSHVPSGWLLRPYGSVSPRDFLDSIDVFVYFDHTTTVEAFGRSILEAMAGGCAVVLPEKFQEVFGAGPVYCAPEEVREVLERMRTDRAFFDSVREQTLSAAKERFGYDSFSQWISVELNHLADK</sequence>
<dbReference type="eggNOG" id="COG0463">
    <property type="taxonomic scope" value="Bacteria"/>
</dbReference>
<feature type="region of interest" description="Disordered" evidence="2">
    <location>
        <begin position="468"/>
        <end position="504"/>
    </location>
</feature>
<keyword evidence="5" id="KW-1185">Reference proteome</keyword>
<keyword evidence="4" id="KW-0808">Transferase</keyword>
<evidence type="ECO:0000259" key="3">
    <source>
        <dbReference type="Pfam" id="PF00535"/>
    </source>
</evidence>
<feature type="coiled-coil region" evidence="1">
    <location>
        <begin position="292"/>
        <end position="326"/>
    </location>
</feature>
<dbReference type="STRING" id="768671.ThimaDRAFT_4756"/>
<dbReference type="Gene3D" id="3.90.550.10">
    <property type="entry name" value="Spore Coat Polysaccharide Biosynthesis Protein SpsA, Chain A"/>
    <property type="match status" value="1"/>
</dbReference>
<evidence type="ECO:0000256" key="2">
    <source>
        <dbReference type="SAM" id="MobiDB-lite"/>
    </source>
</evidence>
<dbReference type="SUPFAM" id="SSF53756">
    <property type="entry name" value="UDP-Glycosyltransferase/glycogen phosphorylase"/>
    <property type="match status" value="1"/>
</dbReference>
<dbReference type="InterPro" id="IPR029044">
    <property type="entry name" value="Nucleotide-diphossugar_trans"/>
</dbReference>
<dbReference type="SUPFAM" id="SSF53448">
    <property type="entry name" value="Nucleotide-diphospho-sugar transferases"/>
    <property type="match status" value="1"/>
</dbReference>
<dbReference type="RefSeq" id="WP_007195624.1">
    <property type="nucleotide sequence ID" value="NZ_AFWV01000028.1"/>
</dbReference>
<organism evidence="4 5">
    <name type="scientific">Thiocapsa marina 5811</name>
    <dbReference type="NCBI Taxonomy" id="768671"/>
    <lineage>
        <taxon>Bacteria</taxon>
        <taxon>Pseudomonadati</taxon>
        <taxon>Pseudomonadota</taxon>
        <taxon>Gammaproteobacteria</taxon>
        <taxon>Chromatiales</taxon>
        <taxon>Chromatiaceae</taxon>
        <taxon>Thiocapsa</taxon>
    </lineage>
</organism>
<dbReference type="CDD" id="cd00761">
    <property type="entry name" value="Glyco_tranf_GTA_type"/>
    <property type="match status" value="1"/>
</dbReference>
<dbReference type="InterPro" id="IPR029063">
    <property type="entry name" value="SAM-dependent_MTases_sf"/>
</dbReference>